<dbReference type="Proteomes" id="UP001589654">
    <property type="component" value="Unassembled WGS sequence"/>
</dbReference>
<dbReference type="InterPro" id="IPR011990">
    <property type="entry name" value="TPR-like_helical_dom_sf"/>
</dbReference>
<dbReference type="Gene3D" id="1.25.40.10">
    <property type="entry name" value="Tetratricopeptide repeat domain"/>
    <property type="match status" value="1"/>
</dbReference>
<dbReference type="RefSeq" id="WP_290249772.1">
    <property type="nucleotide sequence ID" value="NZ_JAUFQT010000002.1"/>
</dbReference>
<evidence type="ECO:0000313" key="2">
    <source>
        <dbReference type="Proteomes" id="UP001589654"/>
    </source>
</evidence>
<comment type="caution">
    <text evidence="1">The sequence shown here is derived from an EMBL/GenBank/DDBJ whole genome shotgun (WGS) entry which is preliminary data.</text>
</comment>
<keyword evidence="2" id="KW-1185">Reference proteome</keyword>
<organism evidence="1 2">
    <name type="scientific">Echinicola jeungdonensis</name>
    <dbReference type="NCBI Taxonomy" id="709343"/>
    <lineage>
        <taxon>Bacteria</taxon>
        <taxon>Pseudomonadati</taxon>
        <taxon>Bacteroidota</taxon>
        <taxon>Cytophagia</taxon>
        <taxon>Cytophagales</taxon>
        <taxon>Cyclobacteriaceae</taxon>
        <taxon>Echinicola</taxon>
    </lineage>
</organism>
<proteinExistence type="predicted"/>
<protein>
    <submittedName>
        <fullName evidence="1">Tetratricopeptide repeat protein</fullName>
    </submittedName>
</protein>
<dbReference type="SUPFAM" id="SSF48452">
    <property type="entry name" value="TPR-like"/>
    <property type="match status" value="1"/>
</dbReference>
<accession>A0ABV5J112</accession>
<reference evidence="1 2" key="1">
    <citation type="submission" date="2024-09" db="EMBL/GenBank/DDBJ databases">
        <authorList>
            <person name="Sun Q."/>
            <person name="Mori K."/>
        </authorList>
    </citation>
    <scope>NUCLEOTIDE SEQUENCE [LARGE SCALE GENOMIC DNA]</scope>
    <source>
        <strain evidence="1 2">CECT 7682</strain>
    </source>
</reference>
<gene>
    <name evidence="1" type="ORF">ACFFUR_00145</name>
</gene>
<dbReference type="EMBL" id="JBHMEW010000005">
    <property type="protein sequence ID" value="MFB9210202.1"/>
    <property type="molecule type" value="Genomic_DNA"/>
</dbReference>
<evidence type="ECO:0000313" key="1">
    <source>
        <dbReference type="EMBL" id="MFB9210202.1"/>
    </source>
</evidence>
<sequence>MDRIKLLLQFIEEEPDNPFNLYAIALEYQNTDQEAARDYFEKLLENHADYLPTYFHAAALFAEFGKLEKAQQIYESGIDLAKQQNDQHTLRELQNAYQNFLFEYDID</sequence>
<name>A0ABV5J112_9BACT</name>